<feature type="domain" description="DUF418" evidence="3">
    <location>
        <begin position="238"/>
        <end position="395"/>
    </location>
</feature>
<dbReference type="Pfam" id="PF04235">
    <property type="entry name" value="DUF418"/>
    <property type="match status" value="1"/>
</dbReference>
<evidence type="ECO:0000313" key="5">
    <source>
        <dbReference type="Proteomes" id="UP000247459"/>
    </source>
</evidence>
<keyword evidence="2" id="KW-0812">Transmembrane</keyword>
<sequence length="424" mass="47282">MLSTEVIELSTYKKRVQLIDGLRGFSLVGIVLANMLIFQYGLFGESEPHLFGIEGADLAFLSFLNITVVGSFMPIFAFMFGFGMIKLSDSLKKRELRPKCHLARRFLLLFLIGLLHSTFLWEGDILAFYGVTGFLLLMFLNRKPKTLFIWAIILLTIAGLLGLPSSDPSDPIAATSQGMINYIVQSQDIYGNGSYVEIKDFRNNADPFAEMGTNFILLVIVLAPIITLPMFLLGMRSARIGTFDNPQAMRRTYYRRTAILVPVGLLLKTYGVLAPQLGAESWLGTGIGSTLGGMLLALGYIYAFALLYTGNHRSALMARFEAVGRLSLTNYLMQSVVCTSIFYGYGLGLFGHAGVFVGALIAVAVYCIQLWFSPIYLKKFRSGPLEYILRIWTYLSWRGQPKKKRRKPRNTLEGEANSLKPEQG</sequence>
<gene>
    <name evidence="4" type="ORF">PIL02S_06818</name>
</gene>
<dbReference type="InterPro" id="IPR007349">
    <property type="entry name" value="DUF418"/>
</dbReference>
<dbReference type="PANTHER" id="PTHR30590">
    <property type="entry name" value="INNER MEMBRANE PROTEIN"/>
    <property type="match status" value="1"/>
</dbReference>
<protein>
    <recommendedName>
        <fullName evidence="3">DUF418 domain-containing protein</fullName>
    </recommendedName>
</protein>
<feature type="transmembrane region" description="Helical" evidence="2">
    <location>
        <begin position="253"/>
        <end position="271"/>
    </location>
</feature>
<evidence type="ECO:0000256" key="2">
    <source>
        <dbReference type="SAM" id="Phobius"/>
    </source>
</evidence>
<dbReference type="EMBL" id="PRLG01000039">
    <property type="protein sequence ID" value="PYY25224.1"/>
    <property type="molecule type" value="Genomic_DNA"/>
</dbReference>
<keyword evidence="2" id="KW-0472">Membrane</keyword>
<feature type="region of interest" description="Disordered" evidence="1">
    <location>
        <begin position="403"/>
        <end position="424"/>
    </location>
</feature>
<feature type="transmembrane region" description="Helical" evidence="2">
    <location>
        <begin position="291"/>
        <end position="310"/>
    </location>
</feature>
<feature type="transmembrane region" description="Helical" evidence="2">
    <location>
        <begin position="21"/>
        <end position="40"/>
    </location>
</feature>
<dbReference type="InterPro" id="IPR052529">
    <property type="entry name" value="Bact_Transport_Assoc"/>
</dbReference>
<dbReference type="AlphaFoldDB" id="A0A2W0C0M4"/>
<feature type="transmembrane region" description="Helical" evidence="2">
    <location>
        <begin position="322"/>
        <end position="343"/>
    </location>
</feature>
<dbReference type="Proteomes" id="UP000247459">
    <property type="component" value="Unassembled WGS sequence"/>
</dbReference>
<accession>A0A2W0C0M4</accession>
<feature type="transmembrane region" description="Helical" evidence="2">
    <location>
        <begin position="215"/>
        <end position="233"/>
    </location>
</feature>
<feature type="transmembrane region" description="Helical" evidence="2">
    <location>
        <begin position="349"/>
        <end position="372"/>
    </location>
</feature>
<keyword evidence="2" id="KW-1133">Transmembrane helix</keyword>
<feature type="transmembrane region" description="Helical" evidence="2">
    <location>
        <begin position="125"/>
        <end position="140"/>
    </location>
</feature>
<evidence type="ECO:0000259" key="3">
    <source>
        <dbReference type="Pfam" id="PF04235"/>
    </source>
</evidence>
<proteinExistence type="predicted"/>
<feature type="transmembrane region" description="Helical" evidence="2">
    <location>
        <begin position="102"/>
        <end position="119"/>
    </location>
</feature>
<feature type="transmembrane region" description="Helical" evidence="2">
    <location>
        <begin position="60"/>
        <end position="82"/>
    </location>
</feature>
<evidence type="ECO:0000313" key="4">
    <source>
        <dbReference type="EMBL" id="PYY25224.1"/>
    </source>
</evidence>
<dbReference type="PANTHER" id="PTHR30590:SF2">
    <property type="entry name" value="INNER MEMBRANE PROTEIN"/>
    <property type="match status" value="1"/>
</dbReference>
<feature type="transmembrane region" description="Helical" evidence="2">
    <location>
        <begin position="147"/>
        <end position="163"/>
    </location>
</feature>
<name>A0A2W0C0M4_9BACL</name>
<reference evidence="4 5" key="1">
    <citation type="submission" date="2018-01" db="EMBL/GenBank/DDBJ databases">
        <title>Genome sequence of the PGP bacterium Paenibacillus illinoisensis E3.</title>
        <authorList>
            <person name="Rolli E."/>
            <person name="Marasco R."/>
            <person name="Bessem C."/>
            <person name="Michoud G."/>
            <person name="Gaiarsa S."/>
            <person name="Borin S."/>
            <person name="Daffonchio D."/>
        </authorList>
    </citation>
    <scope>NUCLEOTIDE SEQUENCE [LARGE SCALE GENOMIC DNA]</scope>
    <source>
        <strain evidence="4 5">E3</strain>
    </source>
</reference>
<comment type="caution">
    <text evidence="4">The sequence shown here is derived from an EMBL/GenBank/DDBJ whole genome shotgun (WGS) entry which is preliminary data.</text>
</comment>
<organism evidence="4 5">
    <name type="scientific">Paenibacillus illinoisensis</name>
    <dbReference type="NCBI Taxonomy" id="59845"/>
    <lineage>
        <taxon>Bacteria</taxon>
        <taxon>Bacillati</taxon>
        <taxon>Bacillota</taxon>
        <taxon>Bacilli</taxon>
        <taxon>Bacillales</taxon>
        <taxon>Paenibacillaceae</taxon>
        <taxon>Paenibacillus</taxon>
    </lineage>
</organism>
<evidence type="ECO:0000256" key="1">
    <source>
        <dbReference type="SAM" id="MobiDB-lite"/>
    </source>
</evidence>